<dbReference type="Proteomes" id="UP000321578">
    <property type="component" value="Unassembled WGS sequence"/>
</dbReference>
<accession>A0A5C6ZKE2</accession>
<organism evidence="2 3">
    <name type="scientific">Subsaximicrobium wynnwilliamsii</name>
    <dbReference type="NCBI Taxonomy" id="291179"/>
    <lineage>
        <taxon>Bacteria</taxon>
        <taxon>Pseudomonadati</taxon>
        <taxon>Bacteroidota</taxon>
        <taxon>Flavobacteriia</taxon>
        <taxon>Flavobacteriales</taxon>
        <taxon>Flavobacteriaceae</taxon>
        <taxon>Subsaximicrobium</taxon>
    </lineage>
</organism>
<name>A0A5C6ZKE2_9FLAO</name>
<evidence type="ECO:0000313" key="2">
    <source>
        <dbReference type="EMBL" id="TXD89804.1"/>
    </source>
</evidence>
<feature type="transmembrane region" description="Helical" evidence="1">
    <location>
        <begin position="115"/>
        <end position="135"/>
    </location>
</feature>
<feature type="transmembrane region" description="Helical" evidence="1">
    <location>
        <begin position="141"/>
        <end position="160"/>
    </location>
</feature>
<keyword evidence="1" id="KW-1133">Transmembrane helix</keyword>
<gene>
    <name evidence="2" type="ORF">ESY86_06255</name>
</gene>
<feature type="transmembrane region" description="Helical" evidence="1">
    <location>
        <begin position="81"/>
        <end position="103"/>
    </location>
</feature>
<feature type="transmembrane region" description="Helical" evidence="1">
    <location>
        <begin position="209"/>
        <end position="232"/>
    </location>
</feature>
<feature type="transmembrane region" description="Helical" evidence="1">
    <location>
        <begin position="40"/>
        <end position="58"/>
    </location>
</feature>
<dbReference type="AlphaFoldDB" id="A0A5C6ZKE2"/>
<protein>
    <submittedName>
        <fullName evidence="2">Uncharacterized protein</fullName>
    </submittedName>
</protein>
<feature type="transmembrane region" description="Helical" evidence="1">
    <location>
        <begin position="172"/>
        <end position="197"/>
    </location>
</feature>
<evidence type="ECO:0000256" key="1">
    <source>
        <dbReference type="SAM" id="Phobius"/>
    </source>
</evidence>
<sequence>MQDFLINNDEFFTKFFELAAAVSGSIYLNKTKHKTIRIFVYYLWLTVVVETLGVYTQILQNNYDYEWYIALKNSVFCPNTWLYNIYSFLAIGLIGIFYSGLLSSKKFKIIIRGSIVAYSLFTIVFFLQTNAFFVMSLPYNMLLGTMIICVFVVLYFLELIRSEVLLKFYKLPSFYISVALLFWYLCVAPLFIFGSYYRAVNTDFIQFRVLLLLIINILTYSCFSFGFIYSLYKNK</sequence>
<comment type="caution">
    <text evidence="2">The sequence shown here is derived from an EMBL/GenBank/DDBJ whole genome shotgun (WGS) entry which is preliminary data.</text>
</comment>
<keyword evidence="1" id="KW-0472">Membrane</keyword>
<keyword evidence="1" id="KW-0812">Transmembrane</keyword>
<dbReference type="RefSeq" id="WP_147085748.1">
    <property type="nucleotide sequence ID" value="NZ_VORM01000005.1"/>
</dbReference>
<dbReference type="OrthoDB" id="1453530at2"/>
<proteinExistence type="predicted"/>
<keyword evidence="3" id="KW-1185">Reference proteome</keyword>
<dbReference type="EMBL" id="VORO01000005">
    <property type="protein sequence ID" value="TXD89804.1"/>
    <property type="molecule type" value="Genomic_DNA"/>
</dbReference>
<reference evidence="2 3" key="1">
    <citation type="submission" date="2019-08" db="EMBL/GenBank/DDBJ databases">
        <title>Genomes of Subsaximicrobium wynnwilliamsii strains.</title>
        <authorList>
            <person name="Bowman J.P."/>
        </authorList>
    </citation>
    <scope>NUCLEOTIDE SEQUENCE [LARGE SCALE GENOMIC DNA]</scope>
    <source>
        <strain evidence="2 3">2-80-2</strain>
    </source>
</reference>
<evidence type="ECO:0000313" key="3">
    <source>
        <dbReference type="Proteomes" id="UP000321578"/>
    </source>
</evidence>